<protein>
    <recommendedName>
        <fullName evidence="3">NAD(P)-binding protein</fullName>
    </recommendedName>
</protein>
<dbReference type="OrthoDB" id="10253736at2759"/>
<dbReference type="EMBL" id="KZ678129">
    <property type="protein sequence ID" value="PSN72674.1"/>
    <property type="molecule type" value="Genomic_DNA"/>
</dbReference>
<dbReference type="Proteomes" id="UP000240883">
    <property type="component" value="Unassembled WGS sequence"/>
</dbReference>
<dbReference type="SUPFAM" id="SSF51735">
    <property type="entry name" value="NAD(P)-binding Rossmann-fold domains"/>
    <property type="match status" value="1"/>
</dbReference>
<name>A0A2T2P4R7_CORCC</name>
<sequence length="104" mass="12067">MAFHEGVGQELRVRYNARKVRTSIVFPHYVRTAMVGEMTALEGFPEMLLTPEYVAEETVKQVLSGKAGRMVLPPNNAYLARLRGFPPWYMYYIHSLDPDVYRDR</sequence>
<evidence type="ECO:0008006" key="3">
    <source>
        <dbReference type="Google" id="ProtNLM"/>
    </source>
</evidence>
<evidence type="ECO:0000313" key="2">
    <source>
        <dbReference type="Proteomes" id="UP000240883"/>
    </source>
</evidence>
<proteinExistence type="predicted"/>
<keyword evidence="2" id="KW-1185">Reference proteome</keyword>
<dbReference type="InterPro" id="IPR036291">
    <property type="entry name" value="NAD(P)-bd_dom_sf"/>
</dbReference>
<accession>A0A2T2P4R7</accession>
<organism evidence="1 2">
    <name type="scientific">Corynespora cassiicola Philippines</name>
    <dbReference type="NCBI Taxonomy" id="1448308"/>
    <lineage>
        <taxon>Eukaryota</taxon>
        <taxon>Fungi</taxon>
        <taxon>Dikarya</taxon>
        <taxon>Ascomycota</taxon>
        <taxon>Pezizomycotina</taxon>
        <taxon>Dothideomycetes</taxon>
        <taxon>Pleosporomycetidae</taxon>
        <taxon>Pleosporales</taxon>
        <taxon>Corynesporascaceae</taxon>
        <taxon>Corynespora</taxon>
    </lineage>
</organism>
<gene>
    <name evidence="1" type="ORF">BS50DRAFT_628820</name>
</gene>
<evidence type="ECO:0000313" key="1">
    <source>
        <dbReference type="EMBL" id="PSN72674.1"/>
    </source>
</evidence>
<dbReference type="STRING" id="1448308.A0A2T2P4R7"/>
<reference evidence="1 2" key="1">
    <citation type="journal article" date="2018" name="Front. Microbiol.">
        <title>Genome-Wide Analysis of Corynespora cassiicola Leaf Fall Disease Putative Effectors.</title>
        <authorList>
            <person name="Lopez D."/>
            <person name="Ribeiro S."/>
            <person name="Label P."/>
            <person name="Fumanal B."/>
            <person name="Venisse J.S."/>
            <person name="Kohler A."/>
            <person name="de Oliveira R.R."/>
            <person name="Labutti K."/>
            <person name="Lipzen A."/>
            <person name="Lail K."/>
            <person name="Bauer D."/>
            <person name="Ohm R.A."/>
            <person name="Barry K.W."/>
            <person name="Spatafora J."/>
            <person name="Grigoriev I.V."/>
            <person name="Martin F.M."/>
            <person name="Pujade-Renaud V."/>
        </authorList>
    </citation>
    <scope>NUCLEOTIDE SEQUENCE [LARGE SCALE GENOMIC DNA]</scope>
    <source>
        <strain evidence="1 2">Philippines</strain>
    </source>
</reference>
<dbReference type="AlphaFoldDB" id="A0A2T2P4R7"/>